<dbReference type="InterPro" id="IPR047055">
    <property type="entry name" value="MotA-like"/>
</dbReference>
<keyword evidence="6" id="KW-0283">Flagellar rotation</keyword>
<feature type="transmembrane region" description="Helical" evidence="9">
    <location>
        <begin position="178"/>
        <end position="198"/>
    </location>
</feature>
<proteinExistence type="inferred from homology"/>
<name>A0A127M8Y8_9GAMM</name>
<evidence type="ECO:0000259" key="10">
    <source>
        <dbReference type="Pfam" id="PF01618"/>
    </source>
</evidence>
<dbReference type="KEGG" id="zal:AZF00_15775"/>
<dbReference type="Pfam" id="PF01618">
    <property type="entry name" value="MotA_ExbB"/>
    <property type="match status" value="1"/>
</dbReference>
<keyword evidence="7 9" id="KW-1133">Transmembrane helix</keyword>
<evidence type="ECO:0000256" key="2">
    <source>
        <dbReference type="ARBA" id="ARBA00008038"/>
    </source>
</evidence>
<dbReference type="EMBL" id="CP014544">
    <property type="protein sequence ID" value="AMO69666.1"/>
    <property type="molecule type" value="Genomic_DNA"/>
</dbReference>
<sequence length="256" mass="27335">MDIATLLGMLGALGVIVTAIVMGGSASGFIDTPSLLIVVGGGLLANLVKFPLDQTMGAFKVASRAFVHKPTSSEDLIAECMSMAGVARKEGLLGLESLEISNEFLNKGVQMAIDGHDPEFVRRVLNKEISQTIERHEMGEAVFKGFGESAPAMGMIGTLVGLVQMMSNMSDPKALGPAMAVALLTTLYGAVLANVVALPMAEKMAFRTAEERRNRHLILEAVDGIQEGINPRVLESLLQTYLPDNKREVEPKPEEA</sequence>
<evidence type="ECO:0000256" key="8">
    <source>
        <dbReference type="ARBA" id="ARBA00023136"/>
    </source>
</evidence>
<dbReference type="NCBIfam" id="NF006527">
    <property type="entry name" value="PRK08990.1"/>
    <property type="match status" value="1"/>
</dbReference>
<keyword evidence="5 9" id="KW-0812">Transmembrane</keyword>
<dbReference type="PROSITE" id="PS01307">
    <property type="entry name" value="MOTA"/>
    <property type="match status" value="1"/>
</dbReference>
<keyword evidence="4" id="KW-1003">Cell membrane</keyword>
<dbReference type="GO" id="GO:0005886">
    <property type="term" value="C:plasma membrane"/>
    <property type="evidence" value="ECO:0007669"/>
    <property type="project" value="UniProtKB-SubCell"/>
</dbReference>
<dbReference type="GO" id="GO:0071978">
    <property type="term" value="P:bacterial-type flagellum-dependent swarming motility"/>
    <property type="evidence" value="ECO:0007669"/>
    <property type="project" value="InterPro"/>
</dbReference>
<evidence type="ECO:0000256" key="6">
    <source>
        <dbReference type="ARBA" id="ARBA00022779"/>
    </source>
</evidence>
<dbReference type="RefSeq" id="WP_040803981.1">
    <property type="nucleotide sequence ID" value="NZ_CP014544.1"/>
</dbReference>
<dbReference type="PANTHER" id="PTHR30433">
    <property type="entry name" value="CHEMOTAXIS PROTEIN MOTA"/>
    <property type="match status" value="1"/>
</dbReference>
<protein>
    <submittedName>
        <fullName evidence="11">Flagellar motor protein PomA</fullName>
    </submittedName>
</protein>
<dbReference type="InterPro" id="IPR000540">
    <property type="entry name" value="Flag_MotA_CS"/>
</dbReference>
<reference evidence="11 12" key="1">
    <citation type="submission" date="2015-12" db="EMBL/GenBank/DDBJ databases">
        <authorList>
            <person name="Shamseldin A."/>
            <person name="Moawad H."/>
            <person name="Abd El-Rahim W.M."/>
            <person name="Sadowsky M.J."/>
        </authorList>
    </citation>
    <scope>NUCLEOTIDE SEQUENCE [LARGE SCALE GENOMIC DNA]</scope>
    <source>
        <strain evidence="11 12">SM2</strain>
    </source>
</reference>
<accession>A0A127M8Y8</accession>
<keyword evidence="11" id="KW-0282">Flagellum</keyword>
<comment type="subcellular location">
    <subcellularLocation>
        <location evidence="1">Cell membrane</location>
        <topology evidence="1">Multi-pass membrane protein</topology>
    </subcellularLocation>
</comment>
<keyword evidence="11" id="KW-0966">Cell projection</keyword>
<dbReference type="AlphaFoldDB" id="A0A127M8Y8"/>
<keyword evidence="8 9" id="KW-0472">Membrane</keyword>
<evidence type="ECO:0000313" key="12">
    <source>
        <dbReference type="Proteomes" id="UP000074119"/>
    </source>
</evidence>
<keyword evidence="11" id="KW-0969">Cilium</keyword>
<dbReference type="STRING" id="1470434.AZF00_15775"/>
<evidence type="ECO:0000256" key="4">
    <source>
        <dbReference type="ARBA" id="ARBA00022475"/>
    </source>
</evidence>
<organism evidence="11 12">
    <name type="scientific">Zhongshania aliphaticivorans</name>
    <dbReference type="NCBI Taxonomy" id="1470434"/>
    <lineage>
        <taxon>Bacteria</taxon>
        <taxon>Pseudomonadati</taxon>
        <taxon>Pseudomonadota</taxon>
        <taxon>Gammaproteobacteria</taxon>
        <taxon>Cellvibrionales</taxon>
        <taxon>Spongiibacteraceae</taxon>
        <taxon>Zhongshania</taxon>
    </lineage>
</organism>
<comment type="similarity">
    <text evidence="2">Belongs to the MotA family.</text>
</comment>
<evidence type="ECO:0000256" key="7">
    <source>
        <dbReference type="ARBA" id="ARBA00022989"/>
    </source>
</evidence>
<evidence type="ECO:0000256" key="3">
    <source>
        <dbReference type="ARBA" id="ARBA00022448"/>
    </source>
</evidence>
<evidence type="ECO:0000256" key="1">
    <source>
        <dbReference type="ARBA" id="ARBA00004651"/>
    </source>
</evidence>
<gene>
    <name evidence="11" type="ORF">AZF00_15775</name>
</gene>
<keyword evidence="3" id="KW-0813">Transport</keyword>
<evidence type="ECO:0000256" key="9">
    <source>
        <dbReference type="SAM" id="Phobius"/>
    </source>
</evidence>
<feature type="domain" description="MotA/TolQ/ExbB proton channel" evidence="10">
    <location>
        <begin position="99"/>
        <end position="212"/>
    </location>
</feature>
<evidence type="ECO:0000256" key="5">
    <source>
        <dbReference type="ARBA" id="ARBA00022692"/>
    </source>
</evidence>
<feature type="transmembrane region" description="Helical" evidence="9">
    <location>
        <begin position="35"/>
        <end position="52"/>
    </location>
</feature>
<dbReference type="InterPro" id="IPR002898">
    <property type="entry name" value="MotA_ExbB_proton_chnl"/>
</dbReference>
<dbReference type="Proteomes" id="UP000074119">
    <property type="component" value="Chromosome"/>
</dbReference>
<dbReference type="PANTHER" id="PTHR30433:SF2">
    <property type="entry name" value="MOTILITY PROTEIN A"/>
    <property type="match status" value="1"/>
</dbReference>
<evidence type="ECO:0000313" key="11">
    <source>
        <dbReference type="EMBL" id="AMO69666.1"/>
    </source>
</evidence>
<dbReference type="GO" id="GO:0006935">
    <property type="term" value="P:chemotaxis"/>
    <property type="evidence" value="ECO:0007669"/>
    <property type="project" value="InterPro"/>
</dbReference>
<feature type="transmembrane region" description="Helical" evidence="9">
    <location>
        <begin position="145"/>
        <end position="166"/>
    </location>
</feature>